<keyword evidence="3" id="KW-1003">Cell membrane</keyword>
<dbReference type="AlphaFoldDB" id="A0A7W4TQJ9"/>
<evidence type="ECO:0000256" key="5">
    <source>
        <dbReference type="ARBA" id="ARBA00022737"/>
    </source>
</evidence>
<comment type="caution">
    <text evidence="12">The sequence shown here is derived from an EMBL/GenBank/DDBJ whole genome shotgun (WGS) entry which is preliminary data.</text>
</comment>
<evidence type="ECO:0000256" key="3">
    <source>
        <dbReference type="ARBA" id="ARBA00022475"/>
    </source>
</evidence>
<feature type="domain" description="ABC transporter" evidence="11">
    <location>
        <begin position="32"/>
        <end position="268"/>
    </location>
</feature>
<sequence>MTEPRAIARDATSRNATASADGDVPGGAGVVLSAVEVTKVFGGTRALKGVSLDIAPGRVTALFGENGAGKSTLMKILAGIETPTTGQVLLDGQERRFDSARGAADAGISIIHQELSLCPNLSIADNLFLAREQRTRTGSVDRRTQQDAAREVMRRLEEDLDPRTLVGDLRLGQQQLVEIARALLQEARVLIMDEPTSALSAAEVEVLFAVVRDLTAHGVAVVYISHHLDEALEIADDVVVLRDGSLVAQAGAADVDVAWIVRQMVGRESDSLFPHRDPHLGEVLLEVRDLVVVDPRSPERLAVDGLTFQVRAGEMVGLYGLMGAGRTELLETIAGRNPVGSGQVLLDGRTLRGSIAERIEQGVVLVPEDRQRDGLVQSMSVGRNLSLASITGLTRRLLLSPRRERDQVAQMVKDVTVKTASPDAPIGSLSGGNQQKVVIGKALMTSPRLLLLDEPSRGVDVGAKADVFDLMARQAEHGLAVLFTTSEAEEALHVPDRLLVLSRGRLVGEFRRGEITREQLMSVSDGATTTPGATR</sequence>
<dbReference type="SMART" id="SM00382">
    <property type="entry name" value="AAA"/>
    <property type="match status" value="2"/>
</dbReference>
<reference evidence="12 13" key="2">
    <citation type="submission" date="2020-08" db="EMBL/GenBank/DDBJ databases">
        <authorList>
            <person name="Partida-Martinez L."/>
            <person name="Huntemann M."/>
            <person name="Clum A."/>
            <person name="Wang J."/>
            <person name="Palaniappan K."/>
            <person name="Ritter S."/>
            <person name="Chen I.-M."/>
            <person name="Stamatis D."/>
            <person name="Reddy T."/>
            <person name="O'Malley R."/>
            <person name="Daum C."/>
            <person name="Shapiro N."/>
            <person name="Ivanova N."/>
            <person name="Kyrpides N."/>
            <person name="Woyke T."/>
        </authorList>
    </citation>
    <scope>NUCLEOTIDE SEQUENCE [LARGE SCALE GENOMIC DNA]</scope>
    <source>
        <strain evidence="12 13">AS2.23</strain>
    </source>
</reference>
<feature type="region of interest" description="Disordered" evidence="10">
    <location>
        <begin position="1"/>
        <end position="20"/>
    </location>
</feature>
<evidence type="ECO:0000256" key="10">
    <source>
        <dbReference type="SAM" id="MobiDB-lite"/>
    </source>
</evidence>
<evidence type="ECO:0000256" key="2">
    <source>
        <dbReference type="ARBA" id="ARBA00022448"/>
    </source>
</evidence>
<evidence type="ECO:0000313" key="12">
    <source>
        <dbReference type="EMBL" id="MBB2903291.1"/>
    </source>
</evidence>
<dbReference type="InterPro" id="IPR017871">
    <property type="entry name" value="ABC_transporter-like_CS"/>
</dbReference>
<evidence type="ECO:0000256" key="6">
    <source>
        <dbReference type="ARBA" id="ARBA00022741"/>
    </source>
</evidence>
<dbReference type="PROSITE" id="PS50893">
    <property type="entry name" value="ABC_TRANSPORTER_2"/>
    <property type="match status" value="2"/>
</dbReference>
<keyword evidence="9" id="KW-0472">Membrane</keyword>
<protein>
    <submittedName>
        <fullName evidence="12">Erythritol transport system ATP-binding protein</fullName>
    </submittedName>
</protein>
<keyword evidence="2" id="KW-0813">Transport</keyword>
<keyword evidence="7 12" id="KW-0067">ATP-binding</keyword>
<evidence type="ECO:0000256" key="9">
    <source>
        <dbReference type="ARBA" id="ARBA00023136"/>
    </source>
</evidence>
<keyword evidence="4" id="KW-0762">Sugar transport</keyword>
<reference evidence="12 13" key="1">
    <citation type="submission" date="2020-08" db="EMBL/GenBank/DDBJ databases">
        <title>The Agave Microbiome: Exploring the role of microbial communities in plant adaptations to desert environments.</title>
        <authorList>
            <person name="Partida-Martinez L.P."/>
        </authorList>
    </citation>
    <scope>NUCLEOTIDE SEQUENCE [LARGE SCALE GENOMIC DNA]</scope>
    <source>
        <strain evidence="12 13">AS2.23</strain>
    </source>
</reference>
<proteinExistence type="predicted"/>
<accession>A0A7W4TQJ9</accession>
<evidence type="ECO:0000259" key="11">
    <source>
        <dbReference type="PROSITE" id="PS50893"/>
    </source>
</evidence>
<dbReference type="Pfam" id="PF00005">
    <property type="entry name" value="ABC_tran"/>
    <property type="match status" value="2"/>
</dbReference>
<dbReference type="InterPro" id="IPR027417">
    <property type="entry name" value="P-loop_NTPase"/>
</dbReference>
<organism evidence="12 13">
    <name type="scientific">Kineococcus radiotolerans</name>
    <dbReference type="NCBI Taxonomy" id="131568"/>
    <lineage>
        <taxon>Bacteria</taxon>
        <taxon>Bacillati</taxon>
        <taxon>Actinomycetota</taxon>
        <taxon>Actinomycetes</taxon>
        <taxon>Kineosporiales</taxon>
        <taxon>Kineosporiaceae</taxon>
        <taxon>Kineococcus</taxon>
    </lineage>
</organism>
<dbReference type="GO" id="GO:0005524">
    <property type="term" value="F:ATP binding"/>
    <property type="evidence" value="ECO:0007669"/>
    <property type="project" value="UniProtKB-KW"/>
</dbReference>
<dbReference type="PROSITE" id="PS00211">
    <property type="entry name" value="ABC_TRANSPORTER_1"/>
    <property type="match status" value="1"/>
</dbReference>
<dbReference type="InterPro" id="IPR003439">
    <property type="entry name" value="ABC_transporter-like_ATP-bd"/>
</dbReference>
<comment type="subcellular location">
    <subcellularLocation>
        <location evidence="1">Cell membrane</location>
        <topology evidence="1">Peripheral membrane protein</topology>
    </subcellularLocation>
</comment>
<keyword evidence="6" id="KW-0547">Nucleotide-binding</keyword>
<keyword evidence="5" id="KW-0677">Repeat</keyword>
<evidence type="ECO:0000256" key="7">
    <source>
        <dbReference type="ARBA" id="ARBA00022840"/>
    </source>
</evidence>
<evidence type="ECO:0000313" key="13">
    <source>
        <dbReference type="Proteomes" id="UP000533269"/>
    </source>
</evidence>
<dbReference type="InterPro" id="IPR003593">
    <property type="entry name" value="AAA+_ATPase"/>
</dbReference>
<dbReference type="GO" id="GO:0016887">
    <property type="term" value="F:ATP hydrolysis activity"/>
    <property type="evidence" value="ECO:0007669"/>
    <property type="project" value="InterPro"/>
</dbReference>
<dbReference type="Proteomes" id="UP000533269">
    <property type="component" value="Unassembled WGS sequence"/>
</dbReference>
<feature type="compositionally biased region" description="Basic and acidic residues" evidence="10">
    <location>
        <begin position="1"/>
        <end position="12"/>
    </location>
</feature>
<evidence type="ECO:0000256" key="8">
    <source>
        <dbReference type="ARBA" id="ARBA00022967"/>
    </source>
</evidence>
<dbReference type="CDD" id="cd03216">
    <property type="entry name" value="ABC_Carb_Monos_I"/>
    <property type="match status" value="1"/>
</dbReference>
<gene>
    <name evidence="12" type="ORF">FHR75_004133</name>
</gene>
<dbReference type="EMBL" id="JACHVY010000006">
    <property type="protein sequence ID" value="MBB2903291.1"/>
    <property type="molecule type" value="Genomic_DNA"/>
</dbReference>
<dbReference type="PANTHER" id="PTHR43790">
    <property type="entry name" value="CARBOHYDRATE TRANSPORT ATP-BINDING PROTEIN MG119-RELATED"/>
    <property type="match status" value="1"/>
</dbReference>
<feature type="domain" description="ABC transporter" evidence="11">
    <location>
        <begin position="285"/>
        <end position="528"/>
    </location>
</feature>
<dbReference type="InterPro" id="IPR050107">
    <property type="entry name" value="ABC_carbohydrate_import_ATPase"/>
</dbReference>
<name>A0A7W4TQJ9_KINRA</name>
<dbReference type="Gene3D" id="3.40.50.300">
    <property type="entry name" value="P-loop containing nucleotide triphosphate hydrolases"/>
    <property type="match status" value="2"/>
</dbReference>
<dbReference type="GO" id="GO:0005886">
    <property type="term" value="C:plasma membrane"/>
    <property type="evidence" value="ECO:0007669"/>
    <property type="project" value="UniProtKB-SubCell"/>
</dbReference>
<evidence type="ECO:0000256" key="4">
    <source>
        <dbReference type="ARBA" id="ARBA00022597"/>
    </source>
</evidence>
<dbReference type="PANTHER" id="PTHR43790:SF3">
    <property type="entry name" value="D-ALLOSE IMPORT ATP-BINDING PROTEIN ALSA-RELATED"/>
    <property type="match status" value="1"/>
</dbReference>
<keyword evidence="8" id="KW-1278">Translocase</keyword>
<evidence type="ECO:0000256" key="1">
    <source>
        <dbReference type="ARBA" id="ARBA00004202"/>
    </source>
</evidence>
<dbReference type="SUPFAM" id="SSF52540">
    <property type="entry name" value="P-loop containing nucleoside triphosphate hydrolases"/>
    <property type="match status" value="2"/>
</dbReference>
<dbReference type="FunFam" id="3.40.50.300:FF:000127">
    <property type="entry name" value="Ribose import ATP-binding protein RbsA"/>
    <property type="match status" value="1"/>
</dbReference>
<dbReference type="CDD" id="cd03215">
    <property type="entry name" value="ABC_Carb_Monos_II"/>
    <property type="match status" value="1"/>
</dbReference>